<organism evidence="4 5">
    <name type="scientific">Actinacidiphila rubida</name>
    <dbReference type="NCBI Taxonomy" id="310780"/>
    <lineage>
        <taxon>Bacteria</taxon>
        <taxon>Bacillati</taxon>
        <taxon>Actinomycetota</taxon>
        <taxon>Actinomycetes</taxon>
        <taxon>Kitasatosporales</taxon>
        <taxon>Streptomycetaceae</taxon>
        <taxon>Actinacidiphila</taxon>
    </lineage>
</organism>
<keyword evidence="5" id="KW-1185">Reference proteome</keyword>
<evidence type="ECO:0000256" key="2">
    <source>
        <dbReference type="SAM" id="MobiDB-lite"/>
    </source>
</evidence>
<dbReference type="STRING" id="310780.SAMN05216267_106716"/>
<dbReference type="SUPFAM" id="SSF63817">
    <property type="entry name" value="Sortase"/>
    <property type="match status" value="1"/>
</dbReference>
<dbReference type="InterPro" id="IPR042003">
    <property type="entry name" value="Sortase_E"/>
</dbReference>
<keyword evidence="3" id="KW-0472">Membrane</keyword>
<proteinExistence type="predicted"/>
<dbReference type="GO" id="GO:0016787">
    <property type="term" value="F:hydrolase activity"/>
    <property type="evidence" value="ECO:0007669"/>
    <property type="project" value="UniProtKB-KW"/>
</dbReference>
<dbReference type="Proteomes" id="UP000181951">
    <property type="component" value="Unassembled WGS sequence"/>
</dbReference>
<dbReference type="NCBIfam" id="TIGR01076">
    <property type="entry name" value="sortase_fam"/>
    <property type="match status" value="1"/>
</dbReference>
<dbReference type="EMBL" id="FODD01000067">
    <property type="protein sequence ID" value="SEO99927.1"/>
    <property type="molecule type" value="Genomic_DNA"/>
</dbReference>
<dbReference type="OrthoDB" id="5242879at2"/>
<dbReference type="InterPro" id="IPR023365">
    <property type="entry name" value="Sortase_dom-sf"/>
</dbReference>
<feature type="compositionally biased region" description="Pro residues" evidence="2">
    <location>
        <begin position="11"/>
        <end position="23"/>
    </location>
</feature>
<dbReference type="Gene3D" id="2.40.260.10">
    <property type="entry name" value="Sortase"/>
    <property type="match status" value="1"/>
</dbReference>
<feature type="transmembrane region" description="Helical" evidence="3">
    <location>
        <begin position="277"/>
        <end position="302"/>
    </location>
</feature>
<evidence type="ECO:0000313" key="5">
    <source>
        <dbReference type="Proteomes" id="UP000181951"/>
    </source>
</evidence>
<keyword evidence="1" id="KW-0378">Hydrolase</keyword>
<reference evidence="4 5" key="1">
    <citation type="submission" date="2016-10" db="EMBL/GenBank/DDBJ databases">
        <authorList>
            <person name="de Groot N.N."/>
        </authorList>
    </citation>
    <scope>NUCLEOTIDE SEQUENCE [LARGE SCALE GENOMIC DNA]</scope>
    <source>
        <strain evidence="4 5">CGMCC 4.2026</strain>
    </source>
</reference>
<feature type="transmembrane region" description="Helical" evidence="3">
    <location>
        <begin position="249"/>
        <end position="271"/>
    </location>
</feature>
<dbReference type="CDD" id="cd05830">
    <property type="entry name" value="Sortase_E"/>
    <property type="match status" value="1"/>
</dbReference>
<gene>
    <name evidence="4" type="ORF">SAMN05216267_106716</name>
</gene>
<feature type="region of interest" description="Disordered" evidence="2">
    <location>
        <begin position="1"/>
        <end position="26"/>
    </location>
</feature>
<keyword evidence="3" id="KW-0812">Transmembrane</keyword>
<keyword evidence="3" id="KW-1133">Transmembrane helix</keyword>
<protein>
    <submittedName>
        <fullName evidence="4">LPXTG-site transpeptidase (Sortase) family protein</fullName>
    </submittedName>
</protein>
<accession>A0A1H8UA61</accession>
<evidence type="ECO:0000313" key="4">
    <source>
        <dbReference type="EMBL" id="SEO99927.1"/>
    </source>
</evidence>
<dbReference type="AlphaFoldDB" id="A0A1H8UA61"/>
<evidence type="ECO:0000256" key="3">
    <source>
        <dbReference type="SAM" id="Phobius"/>
    </source>
</evidence>
<dbReference type="InterPro" id="IPR005754">
    <property type="entry name" value="Sortase"/>
</dbReference>
<dbReference type="Pfam" id="PF04203">
    <property type="entry name" value="Sortase"/>
    <property type="match status" value="1"/>
</dbReference>
<feature type="transmembrane region" description="Helical" evidence="3">
    <location>
        <begin position="32"/>
        <end position="56"/>
    </location>
</feature>
<evidence type="ECO:0000256" key="1">
    <source>
        <dbReference type="ARBA" id="ARBA00022801"/>
    </source>
</evidence>
<name>A0A1H8UA61_9ACTN</name>
<feature type="compositionally biased region" description="Low complexity" evidence="2">
    <location>
        <begin position="1"/>
        <end position="10"/>
    </location>
</feature>
<sequence length="306" mass="31753">MAVLSPTQPAAAPPQEPAAPPPGGRGQADLRFVLPGAALTLLAVLLLGFAANLTVLGHIEHARAQQSGYDQLRSELAQGTAPVGRLDMNGKEVPSGSPVAVLHIPALKLREVVFQGTTSGVLTKGPGHLRNTPLPGQPGTSTILGRQWGYGSPFNHLDELKAGDPITVTTGQGQQHYQVTGIRRAGDPAPAALQNGQGRLTLITATGGAYTPHGVLRVDATLVGTAQPAPAAGGLISTAERPLEGDPSAWLPVMLWLQALLIVVVAATWAFRRWGRWQTWIAGVPVLVAIVVALSGAATELLPNLL</sequence>
<dbReference type="RefSeq" id="WP_079176313.1">
    <property type="nucleotide sequence ID" value="NZ_FODD01000067.1"/>
</dbReference>